<feature type="transmembrane region" description="Helical" evidence="1">
    <location>
        <begin position="143"/>
        <end position="160"/>
    </location>
</feature>
<reference evidence="2 3" key="1">
    <citation type="submission" date="2023-01" db="EMBL/GenBank/DDBJ databases">
        <title>Novel diversity within Roseofilum (Cyanobacteria; Desertifilaceae) from marine benthic mats with descriptions of four novel species.</title>
        <authorList>
            <person name="Wang Y."/>
            <person name="Berthold D.E."/>
            <person name="Hu J."/>
            <person name="Lefler F.W."/>
            <person name="Laughinghouse H.D. IV."/>
        </authorList>
    </citation>
    <scope>NUCLEOTIDE SEQUENCE [LARGE SCALE GENOMIC DNA]</scope>
    <source>
        <strain evidence="2 3">BLCC-M143</strain>
    </source>
</reference>
<comment type="caution">
    <text evidence="2">The sequence shown here is derived from an EMBL/GenBank/DDBJ whole genome shotgun (WGS) entry which is preliminary data.</text>
</comment>
<accession>A0ABT7C169</accession>
<feature type="transmembrane region" description="Helical" evidence="1">
    <location>
        <begin position="166"/>
        <end position="188"/>
    </location>
</feature>
<keyword evidence="1" id="KW-1133">Transmembrane helix</keyword>
<dbReference type="EMBL" id="JAQOSQ010000028">
    <property type="protein sequence ID" value="MDJ1185205.1"/>
    <property type="molecule type" value="Genomic_DNA"/>
</dbReference>
<sequence length="198" mass="21811">MNERKQQLVQILERLVDRHYCENPQAIAQKIISMSQGQPEIARAIVDVLLSEPGNDSKILLALEGLEPFLRSQASAPAQLKDGANFKRLGLSLRTALSSVAMVWIGMGIFHRDTLPLPGAIVVSGVIVLVLSFVQSGISREQQLYQIAIATLPNLGWLIFSPNPVSVTTLLILTLVNFSLAAMLMFVFDRISAQFDRE</sequence>
<protein>
    <submittedName>
        <fullName evidence="2">Uncharacterized protein</fullName>
    </submittedName>
</protein>
<proteinExistence type="predicted"/>
<dbReference type="Proteomes" id="UP001232992">
    <property type="component" value="Unassembled WGS sequence"/>
</dbReference>
<evidence type="ECO:0000313" key="3">
    <source>
        <dbReference type="Proteomes" id="UP001232992"/>
    </source>
</evidence>
<feature type="transmembrane region" description="Helical" evidence="1">
    <location>
        <begin position="116"/>
        <end position="134"/>
    </location>
</feature>
<name>A0ABT7C169_9CYAN</name>
<keyword evidence="1" id="KW-0472">Membrane</keyword>
<gene>
    <name evidence="2" type="ORF">PMH09_18615</name>
</gene>
<feature type="transmembrane region" description="Helical" evidence="1">
    <location>
        <begin position="91"/>
        <end position="110"/>
    </location>
</feature>
<keyword evidence="3" id="KW-1185">Reference proteome</keyword>
<keyword evidence="1" id="KW-0812">Transmembrane</keyword>
<organism evidence="2 3">
    <name type="scientific">Roseofilum casamattae BLCC-M143</name>
    <dbReference type="NCBI Taxonomy" id="3022442"/>
    <lineage>
        <taxon>Bacteria</taxon>
        <taxon>Bacillati</taxon>
        <taxon>Cyanobacteriota</taxon>
        <taxon>Cyanophyceae</taxon>
        <taxon>Desertifilales</taxon>
        <taxon>Desertifilaceae</taxon>
        <taxon>Roseofilum</taxon>
        <taxon>Roseofilum casamattae</taxon>
    </lineage>
</organism>
<evidence type="ECO:0000313" key="2">
    <source>
        <dbReference type="EMBL" id="MDJ1185205.1"/>
    </source>
</evidence>
<dbReference type="RefSeq" id="WP_283759852.1">
    <property type="nucleotide sequence ID" value="NZ_JAQOSQ010000028.1"/>
</dbReference>
<evidence type="ECO:0000256" key="1">
    <source>
        <dbReference type="SAM" id="Phobius"/>
    </source>
</evidence>